<dbReference type="EMBL" id="JBALHR010000002">
    <property type="protein sequence ID" value="MEH7827304.1"/>
    <property type="molecule type" value="Genomic_DNA"/>
</dbReference>
<reference evidence="1" key="1">
    <citation type="submission" date="2024-02" db="EMBL/GenBank/DDBJ databases">
        <title>Genome sequences of strain Gemmobacter sp. JM10B15.</title>
        <authorList>
            <person name="Zhang M."/>
        </authorList>
    </citation>
    <scope>NUCLEOTIDE SEQUENCE</scope>
    <source>
        <strain evidence="1">JM10B15</strain>
    </source>
</reference>
<protein>
    <recommendedName>
        <fullName evidence="3">Antibiotic biosynthesis monooxygenase</fullName>
    </recommendedName>
</protein>
<evidence type="ECO:0000313" key="2">
    <source>
        <dbReference type="Proteomes" id="UP001431963"/>
    </source>
</evidence>
<evidence type="ECO:0008006" key="3">
    <source>
        <dbReference type="Google" id="ProtNLM"/>
    </source>
</evidence>
<gene>
    <name evidence="1" type="ORF">V6590_04015</name>
</gene>
<keyword evidence="2" id="KW-1185">Reference proteome</keyword>
<proteinExistence type="predicted"/>
<dbReference type="Proteomes" id="UP001431963">
    <property type="component" value="Unassembled WGS sequence"/>
</dbReference>
<organism evidence="1 2">
    <name type="scientific">Gemmobacter denitrificans</name>
    <dbReference type="NCBI Taxonomy" id="3123040"/>
    <lineage>
        <taxon>Bacteria</taxon>
        <taxon>Pseudomonadati</taxon>
        <taxon>Pseudomonadota</taxon>
        <taxon>Alphaproteobacteria</taxon>
        <taxon>Rhodobacterales</taxon>
        <taxon>Paracoccaceae</taxon>
        <taxon>Gemmobacter</taxon>
    </lineage>
</organism>
<dbReference type="Gene3D" id="3.30.70.100">
    <property type="match status" value="1"/>
</dbReference>
<comment type="caution">
    <text evidence="1">The sequence shown here is derived from an EMBL/GenBank/DDBJ whole genome shotgun (WGS) entry which is preliminary data.</text>
</comment>
<accession>A0ABU8BT71</accession>
<dbReference type="InterPro" id="IPR011008">
    <property type="entry name" value="Dimeric_a/b-barrel"/>
</dbReference>
<dbReference type="SUPFAM" id="SSF54909">
    <property type="entry name" value="Dimeric alpha+beta barrel"/>
    <property type="match status" value="1"/>
</dbReference>
<sequence>MTFLHPARPARFPADAQRGANATPIAEVVRFRTVEGVSDQSLTDAARASAAAVAALPGFVSRRLIRDETGLWTDFVVWDSLQAAQDAAAQVMQMAEFGPFMAAIDVSSIEMSHQPIHLSIGG</sequence>
<dbReference type="RefSeq" id="WP_335419926.1">
    <property type="nucleotide sequence ID" value="NZ_JBALHR010000002.1"/>
</dbReference>
<name>A0ABU8BT71_9RHOB</name>
<evidence type="ECO:0000313" key="1">
    <source>
        <dbReference type="EMBL" id="MEH7827304.1"/>
    </source>
</evidence>